<dbReference type="Gene3D" id="3.30.2090.10">
    <property type="entry name" value="Multidrug efflux transporter AcrB TolC docking domain, DN and DC subdomains"/>
    <property type="match status" value="2"/>
</dbReference>
<dbReference type="PANTHER" id="PTHR32063">
    <property type="match status" value="1"/>
</dbReference>
<evidence type="ECO:0000256" key="1">
    <source>
        <dbReference type="SAM" id="Phobius"/>
    </source>
</evidence>
<keyword evidence="3" id="KW-1185">Reference proteome</keyword>
<dbReference type="GO" id="GO:0042910">
    <property type="term" value="F:xenobiotic transmembrane transporter activity"/>
    <property type="evidence" value="ECO:0007669"/>
    <property type="project" value="TreeGrafter"/>
</dbReference>
<organism evidence="2 3">
    <name type="scientific">Mariprofundus ferrinatatus</name>
    <dbReference type="NCBI Taxonomy" id="1921087"/>
    <lineage>
        <taxon>Bacteria</taxon>
        <taxon>Pseudomonadati</taxon>
        <taxon>Pseudomonadota</taxon>
        <taxon>Candidatius Mariprofundia</taxon>
        <taxon>Mariprofundales</taxon>
        <taxon>Mariprofundaceae</taxon>
        <taxon>Mariprofundus</taxon>
    </lineage>
</organism>
<dbReference type="PRINTS" id="PR00702">
    <property type="entry name" value="ACRIFLAVINRP"/>
</dbReference>
<dbReference type="InterPro" id="IPR001036">
    <property type="entry name" value="Acrflvin-R"/>
</dbReference>
<keyword evidence="1" id="KW-1133">Transmembrane helix</keyword>
<feature type="transmembrane region" description="Helical" evidence="1">
    <location>
        <begin position="382"/>
        <end position="401"/>
    </location>
</feature>
<feature type="transmembrane region" description="Helical" evidence="1">
    <location>
        <begin position="1059"/>
        <end position="1081"/>
    </location>
</feature>
<dbReference type="RefSeq" id="WP_100265534.1">
    <property type="nucleotide sequence ID" value="NZ_CP018800.1"/>
</dbReference>
<keyword evidence="1" id="KW-0472">Membrane</keyword>
<feature type="transmembrane region" description="Helical" evidence="1">
    <location>
        <begin position="957"/>
        <end position="977"/>
    </location>
</feature>
<feature type="transmembrane region" description="Helical" evidence="1">
    <location>
        <begin position="356"/>
        <end position="375"/>
    </location>
</feature>
<dbReference type="PANTHER" id="PTHR32063:SF16">
    <property type="entry name" value="CATION EFFLUX SYSTEM (ACRB_ACRD_ACRF FAMILY)"/>
    <property type="match status" value="1"/>
</dbReference>
<keyword evidence="1" id="KW-0812">Transmembrane</keyword>
<evidence type="ECO:0000313" key="2">
    <source>
        <dbReference type="EMBL" id="ATX82151.1"/>
    </source>
</evidence>
<protein>
    <submittedName>
        <fullName evidence="2">Multidrug efflux pump subunit AcrB</fullName>
    </submittedName>
</protein>
<dbReference type="Gene3D" id="3.30.70.1320">
    <property type="entry name" value="Multidrug efflux transporter AcrB pore domain like"/>
    <property type="match status" value="1"/>
</dbReference>
<dbReference type="OrthoDB" id="5287126at2"/>
<accession>A0A2K8L8F5</accession>
<dbReference type="Proteomes" id="UP000231637">
    <property type="component" value="Chromosome"/>
</dbReference>
<dbReference type="EMBL" id="CP018800">
    <property type="protein sequence ID" value="ATX82151.1"/>
    <property type="molecule type" value="Genomic_DNA"/>
</dbReference>
<dbReference type="Gene3D" id="3.30.70.1430">
    <property type="entry name" value="Multidrug efflux transporter AcrB pore domain"/>
    <property type="match status" value="2"/>
</dbReference>
<dbReference type="SUPFAM" id="SSF82693">
    <property type="entry name" value="Multidrug efflux transporter AcrB pore domain, PN1, PN2, PC1 and PC2 subdomains"/>
    <property type="match status" value="3"/>
</dbReference>
<sequence>MSDNHSLNIAGRLGKAAMFTNLTPMLSILIFLIGAVALMVTPREENPQIDVPAANVFVQMQGASPEEVQNLIVRPLEMVLREITGVEHTYGMAMDSQAVVTVMFEVGEDKEVSLVKLYDRIMQNMDRIPAGASQPLVKPVDVDDVPASVITLSSRDLDGLALKRLAERVRDQLAPLEGVSVAEIIGGRDHEISIRLDPARLAAYRIPLDQLHSVLVSANAGGPVGSLVGNNRETKIWLDGYLKTADEVGQLIVGQWQDKPIYLRDIATITDGPAEVENFHRIGFGSSVAGGSTDVEPELPAVSIALAKKRGTNAVVVTQRIEAKLNELKGDFIPNNVTATVTRDSGQRANAAVNMLIEHLGIAIGTVILILLLFLGWREATIVTLNIPLILFVVLAIGLMADQTINRITLFALILSLGLLVDDAIVVIENIHRHLHKGVRDAADKARLIVMATNETGKPTIIATIAVILAFVPMAFVTGMMGPYMGPIPFNAPVAMAASLVIAYMFTPWIAQRFLPTKNVSAVQNHNNHNEKDWVYRTYMRYAVPLIEDKRVRKLFWIATLLLFVGAMIQPGWQFIRPAGINGPLTFGSVELKMLPKGNNNTFNITIDLPEGSTLEESDRVARQVGSVLRAHPMVVDYETFVGQAGPVDFNGMLRGAVLRQGSNLAEIRVNLVDKHQRSIRSAAIVLELRELMVPVIDANPSANIKLVEDPPGPPVRSTLLAEIYGPDYETQRELAKEVRKRFAETYDVTDIDDSVGDDQQQLNVRLDKEKASHLGVATQQVVTALHDFLQGYDFGAVHIDEERHQVRLHVQLPKALRAHAEDLSRIYVSGAQGAVPLSAIAVIEEGIVAKPIYTKDGHQVTYVMAEPKQGSQVYPLLEMDGKLDGQEVVPGATVMTGGMRFTDTAPENTFGYHMLWDGEMRLTLDVFRDLGAAFIVALVLIYLLMVAYYGEFVLPMMVMAPTALTMIGIFPGHWITGQPFTATSMIGMIALAGIVVRNSTLLIDFIVDYRKQGNGVKEAVLEAGAVRARPILLTALAVIAGTSIMITDPVFGGLGVSMAFGTLAATILTLFVTPLMYYLWHKDRPWESEQDYSTLPSNK</sequence>
<evidence type="ECO:0000313" key="3">
    <source>
        <dbReference type="Proteomes" id="UP000231637"/>
    </source>
</evidence>
<dbReference type="SUPFAM" id="SSF82866">
    <property type="entry name" value="Multidrug efflux transporter AcrB transmembrane domain"/>
    <property type="match status" value="2"/>
</dbReference>
<dbReference type="Pfam" id="PF00873">
    <property type="entry name" value="ACR_tran"/>
    <property type="match status" value="1"/>
</dbReference>
<feature type="transmembrane region" description="Helical" evidence="1">
    <location>
        <begin position="1029"/>
        <end position="1047"/>
    </location>
</feature>
<feature type="transmembrane region" description="Helical" evidence="1">
    <location>
        <begin position="931"/>
        <end position="950"/>
    </location>
</feature>
<reference evidence="2 3" key="1">
    <citation type="submission" date="2016-12" db="EMBL/GenBank/DDBJ databases">
        <title>Isolation and genomic insights into novel planktonic Zetaproteobacteria from stratified waters of the Chesapeake Bay.</title>
        <authorList>
            <person name="McAllister S.M."/>
            <person name="Kato S."/>
            <person name="Chan C.S."/>
            <person name="Chiu B.K."/>
            <person name="Field E.K."/>
        </authorList>
    </citation>
    <scope>NUCLEOTIDE SEQUENCE [LARGE SCALE GENOMIC DNA]</scope>
    <source>
        <strain evidence="2 3">CP-8</strain>
    </source>
</reference>
<feature type="transmembrane region" description="Helical" evidence="1">
    <location>
        <begin position="21"/>
        <end position="40"/>
    </location>
</feature>
<feature type="transmembrane region" description="Helical" evidence="1">
    <location>
        <begin position="461"/>
        <end position="484"/>
    </location>
</feature>
<feature type="transmembrane region" description="Helical" evidence="1">
    <location>
        <begin position="407"/>
        <end position="428"/>
    </location>
</feature>
<dbReference type="KEGG" id="mfn:Ga0123462_1287"/>
<dbReference type="InterPro" id="IPR027463">
    <property type="entry name" value="AcrB_DN_DC_subdom"/>
</dbReference>
<gene>
    <name evidence="2" type="ORF">Ga0123462_1287</name>
</gene>
<proteinExistence type="predicted"/>
<dbReference type="Gene3D" id="1.20.1640.10">
    <property type="entry name" value="Multidrug efflux transporter AcrB transmembrane domain"/>
    <property type="match status" value="2"/>
</dbReference>
<dbReference type="AlphaFoldDB" id="A0A2K8L8F5"/>
<name>A0A2K8L8F5_9PROT</name>
<feature type="transmembrane region" description="Helical" evidence="1">
    <location>
        <begin position="983"/>
        <end position="1008"/>
    </location>
</feature>
<feature type="transmembrane region" description="Helical" evidence="1">
    <location>
        <begin position="490"/>
        <end position="511"/>
    </location>
</feature>
<feature type="transmembrane region" description="Helical" evidence="1">
    <location>
        <begin position="555"/>
        <end position="573"/>
    </location>
</feature>
<dbReference type="Gene3D" id="3.30.70.1440">
    <property type="entry name" value="Multidrug efflux transporter AcrB pore domain"/>
    <property type="match status" value="1"/>
</dbReference>
<dbReference type="GO" id="GO:0005886">
    <property type="term" value="C:plasma membrane"/>
    <property type="evidence" value="ECO:0007669"/>
    <property type="project" value="TreeGrafter"/>
</dbReference>
<dbReference type="SUPFAM" id="SSF82714">
    <property type="entry name" value="Multidrug efflux transporter AcrB TolC docking domain, DN and DC subdomains"/>
    <property type="match status" value="2"/>
</dbReference>